<dbReference type="GO" id="GO:0009451">
    <property type="term" value="P:RNA modification"/>
    <property type="evidence" value="ECO:0007669"/>
    <property type="project" value="InterPro"/>
</dbReference>
<evidence type="ECO:0000256" key="2">
    <source>
        <dbReference type="PROSITE-ProRule" id="PRU00708"/>
    </source>
</evidence>
<keyword evidence="1" id="KW-0677">Repeat</keyword>
<feature type="repeat" description="PPR" evidence="2">
    <location>
        <begin position="312"/>
        <end position="346"/>
    </location>
</feature>
<dbReference type="Pfam" id="PF01535">
    <property type="entry name" value="PPR"/>
    <property type="match status" value="4"/>
</dbReference>
<dbReference type="Pfam" id="PF13041">
    <property type="entry name" value="PPR_2"/>
    <property type="match status" value="3"/>
</dbReference>
<dbReference type="InterPro" id="IPR046960">
    <property type="entry name" value="PPR_At4g14850-like_plant"/>
</dbReference>
<protein>
    <recommendedName>
        <fullName evidence="5">Pentatricopeptide repeat-containing protein</fullName>
    </recommendedName>
</protein>
<proteinExistence type="predicted"/>
<dbReference type="Pfam" id="PF20431">
    <property type="entry name" value="E_motif"/>
    <property type="match status" value="1"/>
</dbReference>
<dbReference type="EMBL" id="BSYO01000009">
    <property type="protein sequence ID" value="GMH09536.1"/>
    <property type="molecule type" value="Genomic_DNA"/>
</dbReference>
<dbReference type="FunFam" id="1.25.40.10:FF:000073">
    <property type="entry name" value="Pentatricopeptide repeat-containing protein chloroplastic"/>
    <property type="match status" value="1"/>
</dbReference>
<dbReference type="PROSITE" id="PS51375">
    <property type="entry name" value="PPR"/>
    <property type="match status" value="3"/>
</dbReference>
<evidence type="ECO:0000256" key="1">
    <source>
        <dbReference type="ARBA" id="ARBA00022737"/>
    </source>
</evidence>
<dbReference type="FunFam" id="1.25.40.10:FF:001486">
    <property type="entry name" value="Pentatricopeptide repeat-containing protein mitochondrial"/>
    <property type="match status" value="1"/>
</dbReference>
<feature type="repeat" description="PPR" evidence="2">
    <location>
        <begin position="413"/>
        <end position="448"/>
    </location>
</feature>
<evidence type="ECO:0000313" key="4">
    <source>
        <dbReference type="Proteomes" id="UP001279734"/>
    </source>
</evidence>
<dbReference type="GO" id="GO:0003729">
    <property type="term" value="F:mRNA binding"/>
    <property type="evidence" value="ECO:0007669"/>
    <property type="project" value="UniProtKB-ARBA"/>
</dbReference>
<reference evidence="3" key="1">
    <citation type="submission" date="2023-05" db="EMBL/GenBank/DDBJ databases">
        <title>Nepenthes gracilis genome sequencing.</title>
        <authorList>
            <person name="Fukushima K."/>
        </authorList>
    </citation>
    <scope>NUCLEOTIDE SEQUENCE</scope>
    <source>
        <strain evidence="3">SING2019-196</strain>
    </source>
</reference>
<dbReference type="PANTHER" id="PTHR47926">
    <property type="entry name" value="PENTATRICOPEPTIDE REPEAT-CONTAINING PROTEIN"/>
    <property type="match status" value="1"/>
</dbReference>
<dbReference type="FunFam" id="1.25.40.10:FF:000090">
    <property type="entry name" value="Pentatricopeptide repeat-containing protein, chloroplastic"/>
    <property type="match status" value="1"/>
</dbReference>
<gene>
    <name evidence="3" type="ORF">Nepgr_011377</name>
</gene>
<dbReference type="AlphaFoldDB" id="A0AAD3SFC6"/>
<keyword evidence="4" id="KW-1185">Reference proteome</keyword>
<evidence type="ECO:0000313" key="3">
    <source>
        <dbReference type="EMBL" id="GMH09536.1"/>
    </source>
</evidence>
<evidence type="ECO:0008006" key="5">
    <source>
        <dbReference type="Google" id="ProtNLM"/>
    </source>
</evidence>
<dbReference type="Proteomes" id="UP001279734">
    <property type="component" value="Unassembled WGS sequence"/>
</dbReference>
<dbReference type="InterPro" id="IPR002885">
    <property type="entry name" value="PPR_rpt"/>
</dbReference>
<comment type="caution">
    <text evidence="3">The sequence shown here is derived from an EMBL/GenBank/DDBJ whole genome shotgun (WGS) entry which is preliminary data.</text>
</comment>
<feature type="repeat" description="PPR" evidence="2">
    <location>
        <begin position="149"/>
        <end position="183"/>
    </location>
</feature>
<name>A0AAD3SFC6_NEPGR</name>
<dbReference type="InterPro" id="IPR046848">
    <property type="entry name" value="E_motif"/>
</dbReference>
<dbReference type="PANTHER" id="PTHR47926:SF464">
    <property type="entry name" value="DYW DOMAIN-CONTAINING PROTEIN"/>
    <property type="match status" value="1"/>
</dbReference>
<dbReference type="InterPro" id="IPR011990">
    <property type="entry name" value="TPR-like_helical_dom_sf"/>
</dbReference>
<organism evidence="3 4">
    <name type="scientific">Nepenthes gracilis</name>
    <name type="common">Slender pitcher plant</name>
    <dbReference type="NCBI Taxonomy" id="150966"/>
    <lineage>
        <taxon>Eukaryota</taxon>
        <taxon>Viridiplantae</taxon>
        <taxon>Streptophyta</taxon>
        <taxon>Embryophyta</taxon>
        <taxon>Tracheophyta</taxon>
        <taxon>Spermatophyta</taxon>
        <taxon>Magnoliopsida</taxon>
        <taxon>eudicotyledons</taxon>
        <taxon>Gunneridae</taxon>
        <taxon>Pentapetalae</taxon>
        <taxon>Caryophyllales</taxon>
        <taxon>Nepenthaceae</taxon>
        <taxon>Nepenthes</taxon>
    </lineage>
</organism>
<dbReference type="Gene3D" id="1.25.40.10">
    <property type="entry name" value="Tetratricopeptide repeat domain"/>
    <property type="match status" value="4"/>
</dbReference>
<dbReference type="NCBIfam" id="TIGR00756">
    <property type="entry name" value="PPR"/>
    <property type="match status" value="3"/>
</dbReference>
<accession>A0AAD3SFC6</accession>
<sequence length="600" mass="66559">MQRTFCSAIDKHLRSRNQSRRVPSDLTILFDSIRTNHVGREIYRTKSTAFGTSQTSSSHQFALHKVMAAFEPSQILNNGGKPNGHKMVQMIRSCTKQGFVSCGEQLHCYILRSGFASDVYVSTALVSFYGKLVSFNDAHKLFDEIPQRNVVSWNTMISGYVHSGQFRKALGVFIELNESELTADAFSFTAALAGCSQLGLLWLGRSIHSKVVICGFESSNLVANCLIDMYGKCSYLEEAIHVFHFLVCKDAFSWNSVIAASVRHQRLELAIQYFHQMPNPDTISYNEVISGIALFGNIEDAVMVLESMPNPNSSSWNSIITGYVNRNRAQKALDFFTSMHGSGVDMDEYTLSSILSGIAGLSALTWGTLLHSCAIKRSLDTSVVVGSALVDVYSKCGQVKNAELLFRSLPSKNIVTWNTMLSGFAHNGKSNKVIQHFEELKLEKELKPNEITFLNVLAACSHTRMPMQRAFEYFVSMIDDYGIKPTTEHLTSMIRLMGQHGEVWKAEKMIQELGFGSCGVVWRALLGACGGCGDLRLAKVAAAKVTELEAGDEFAYVTVSNISARHEKWVDVSAVRELMRKRGVTKEVGVSWIEMGNMVS</sequence>